<dbReference type="EMBL" id="VICG01000001">
    <property type="protein sequence ID" value="KAA8577024.1"/>
    <property type="molecule type" value="Genomic_DNA"/>
</dbReference>
<gene>
    <name evidence="2" type="ORF">EYC84_007039</name>
</gene>
<accession>A0A5M9K5B7</accession>
<feature type="region of interest" description="Disordered" evidence="1">
    <location>
        <begin position="77"/>
        <end position="101"/>
    </location>
</feature>
<evidence type="ECO:0000256" key="1">
    <source>
        <dbReference type="SAM" id="MobiDB-lite"/>
    </source>
</evidence>
<feature type="compositionally biased region" description="Basic residues" evidence="1">
    <location>
        <begin position="8"/>
        <end position="25"/>
    </location>
</feature>
<keyword evidence="3" id="KW-1185">Reference proteome</keyword>
<evidence type="ECO:0000313" key="2">
    <source>
        <dbReference type="EMBL" id="KAA8577024.1"/>
    </source>
</evidence>
<dbReference type="Proteomes" id="UP000322873">
    <property type="component" value="Unassembled WGS sequence"/>
</dbReference>
<dbReference type="AlphaFoldDB" id="A0A5M9K5B7"/>
<proteinExistence type="predicted"/>
<feature type="compositionally biased region" description="Polar residues" evidence="1">
    <location>
        <begin position="90"/>
        <end position="101"/>
    </location>
</feature>
<comment type="caution">
    <text evidence="2">The sequence shown here is derived from an EMBL/GenBank/DDBJ whole genome shotgun (WGS) entry which is preliminary data.</text>
</comment>
<protein>
    <submittedName>
        <fullName evidence="2">Uncharacterized protein</fullName>
    </submittedName>
</protein>
<reference evidence="2 3" key="1">
    <citation type="submission" date="2019-06" db="EMBL/GenBank/DDBJ databases">
        <title>Genome Sequence of the Brown Rot Fungal Pathogen Monilinia fructicola.</title>
        <authorList>
            <person name="De Miccolis Angelini R.M."/>
            <person name="Landi L."/>
            <person name="Abate D."/>
            <person name="Pollastro S."/>
            <person name="Romanazzi G."/>
            <person name="Faretra F."/>
        </authorList>
    </citation>
    <scope>NUCLEOTIDE SEQUENCE [LARGE SCALE GENOMIC DNA]</scope>
    <source>
        <strain evidence="2 3">Mfrc123</strain>
    </source>
</reference>
<feature type="region of interest" description="Disordered" evidence="1">
    <location>
        <begin position="1"/>
        <end position="59"/>
    </location>
</feature>
<name>A0A5M9K5B7_MONFR</name>
<evidence type="ECO:0000313" key="3">
    <source>
        <dbReference type="Proteomes" id="UP000322873"/>
    </source>
</evidence>
<organism evidence="2 3">
    <name type="scientific">Monilinia fructicola</name>
    <name type="common">Brown rot fungus</name>
    <name type="synonym">Ciboria fructicola</name>
    <dbReference type="NCBI Taxonomy" id="38448"/>
    <lineage>
        <taxon>Eukaryota</taxon>
        <taxon>Fungi</taxon>
        <taxon>Dikarya</taxon>
        <taxon>Ascomycota</taxon>
        <taxon>Pezizomycotina</taxon>
        <taxon>Leotiomycetes</taxon>
        <taxon>Helotiales</taxon>
        <taxon>Sclerotiniaceae</taxon>
        <taxon>Monilinia</taxon>
    </lineage>
</organism>
<sequence>MEAEEKQAHKRGIKKERKKGRRKHRDHGDGRCGDWSSEGTEQTSPRERGLRSNPNEIMPPLKYNNLVHVMTSHLSSPYISPVVNRGPSKSKANAANTTERT</sequence>